<dbReference type="Proteomes" id="UP000070134">
    <property type="component" value="Chromosome"/>
</dbReference>
<evidence type="ECO:0000313" key="1">
    <source>
        <dbReference type="EMBL" id="AMM32142.1"/>
    </source>
</evidence>
<dbReference type="AlphaFoldDB" id="A0A127A3B6"/>
<dbReference type="KEGG" id="satk:SA2016_1465"/>
<reference evidence="1 2" key="1">
    <citation type="submission" date="2016-02" db="EMBL/GenBank/DDBJ databases">
        <title>Complete genome of Sinomonas atrocyanea KCTC 3377.</title>
        <authorList>
            <person name="Kim K.M."/>
        </authorList>
    </citation>
    <scope>NUCLEOTIDE SEQUENCE [LARGE SCALE GENOMIC DNA]</scope>
    <source>
        <strain evidence="1 2">KCTC 3377</strain>
    </source>
</reference>
<keyword evidence="2" id="KW-1185">Reference proteome</keyword>
<proteinExistence type="predicted"/>
<dbReference type="STRING" id="37927.SA2016_1465"/>
<dbReference type="OrthoDB" id="4947240at2"/>
<dbReference type="EMBL" id="CP014518">
    <property type="protein sequence ID" value="AMM32142.1"/>
    <property type="molecule type" value="Genomic_DNA"/>
</dbReference>
<organism evidence="1 2">
    <name type="scientific">Sinomonas atrocyanea</name>
    <dbReference type="NCBI Taxonomy" id="37927"/>
    <lineage>
        <taxon>Bacteria</taxon>
        <taxon>Bacillati</taxon>
        <taxon>Actinomycetota</taxon>
        <taxon>Actinomycetes</taxon>
        <taxon>Micrococcales</taxon>
        <taxon>Micrococcaceae</taxon>
        <taxon>Sinomonas</taxon>
    </lineage>
</organism>
<protein>
    <submittedName>
        <fullName evidence="1">Uncharacterized protein</fullName>
    </submittedName>
</protein>
<evidence type="ECO:0000313" key="2">
    <source>
        <dbReference type="Proteomes" id="UP000070134"/>
    </source>
</evidence>
<name>A0A127A3B6_9MICC</name>
<accession>A0A127A3B6</accession>
<dbReference type="RefSeq" id="WP_066496963.1">
    <property type="nucleotide sequence ID" value="NZ_BJMO01000080.1"/>
</dbReference>
<sequence>MGARSDDFALVVPGDPVTVVDPGRLSVSGIVDAVSPDGSVLWVIEHGGQGRHMVHSTDAALVRRRAG</sequence>
<gene>
    <name evidence="1" type="ORF">SA2016_1465</name>
</gene>